<keyword evidence="2" id="KW-1185">Reference proteome</keyword>
<name>A0A7M1SXK5_9MICO</name>
<proteinExistence type="predicted"/>
<accession>A0A7M1SXK5</accession>
<dbReference type="KEGG" id="halt:IM660_08490"/>
<dbReference type="EMBL" id="CP063169">
    <property type="protein sequence ID" value="QOR72251.1"/>
    <property type="molecule type" value="Genomic_DNA"/>
</dbReference>
<sequence length="268" mass="28191">MPIDLPRSVLAALWVDELRTVPDPAGLPAAAETAVRAVQGEDEPHTVVEPDGREAPLAGLLLDLSGSTSVVHTALPVPGEIGVPAALADETSVVGEAIVAVGTAAEPTVVALPHVLEFGSAWEPGAMVTWHLRHDAGRVPVPDSAADARRSLTEALEIAIDALTRMDVARWRPEAAEQIADLASGVVPSDLARRLPERVDRRRLDLLVRAARLDAIVRLASQDHGAAVNAWQVDQRSAAMRHVATAARRAMVAATISAPAPQPPSTPR</sequence>
<organism evidence="1 2">
    <name type="scientific">Ruania alkalisoli</name>
    <dbReference type="NCBI Taxonomy" id="2779775"/>
    <lineage>
        <taxon>Bacteria</taxon>
        <taxon>Bacillati</taxon>
        <taxon>Actinomycetota</taxon>
        <taxon>Actinomycetes</taxon>
        <taxon>Micrococcales</taxon>
        <taxon>Ruaniaceae</taxon>
        <taxon>Ruania</taxon>
    </lineage>
</organism>
<evidence type="ECO:0000313" key="1">
    <source>
        <dbReference type="EMBL" id="QOR72251.1"/>
    </source>
</evidence>
<evidence type="ECO:0000313" key="2">
    <source>
        <dbReference type="Proteomes" id="UP000593758"/>
    </source>
</evidence>
<dbReference type="AlphaFoldDB" id="A0A7M1SXK5"/>
<dbReference type="RefSeq" id="WP_193498891.1">
    <property type="nucleotide sequence ID" value="NZ_CP063169.1"/>
</dbReference>
<protein>
    <submittedName>
        <fullName evidence="1">Uncharacterized protein</fullName>
    </submittedName>
</protein>
<dbReference type="Proteomes" id="UP000593758">
    <property type="component" value="Chromosome"/>
</dbReference>
<reference evidence="1 2" key="1">
    <citation type="submission" date="2020-10" db="EMBL/GenBank/DDBJ databases">
        <title>Haloactinobacterium sp. RN3S43, a bacterium isolated from saline soil.</title>
        <authorList>
            <person name="Sun J.-Q."/>
        </authorList>
    </citation>
    <scope>NUCLEOTIDE SEQUENCE [LARGE SCALE GENOMIC DNA]</scope>
    <source>
        <strain evidence="1 2">RN3S43</strain>
    </source>
</reference>
<gene>
    <name evidence="1" type="ORF">IM660_08490</name>
</gene>